<reference evidence="1 2" key="1">
    <citation type="submission" date="2016-08" db="EMBL/GenBank/DDBJ databases">
        <authorList>
            <person name="Seilhamer J.J."/>
        </authorList>
    </citation>
    <scope>NUCLEOTIDE SEQUENCE [LARGE SCALE GENOMIC DNA]</scope>
    <source>
        <strain evidence="1 2">HBR26</strain>
    </source>
</reference>
<dbReference type="Gene3D" id="6.10.250.730">
    <property type="match status" value="1"/>
</dbReference>
<accession>A0A1C3Y7K9</accession>
<dbReference type="InterPro" id="IPR010385">
    <property type="entry name" value="DUF982"/>
</dbReference>
<gene>
    <name evidence="1" type="ORF">GA0061105_110189</name>
</gene>
<evidence type="ECO:0008006" key="3">
    <source>
        <dbReference type="Google" id="ProtNLM"/>
    </source>
</evidence>
<proteinExistence type="predicted"/>
<dbReference type="EMBL" id="FMAJ01000010">
    <property type="protein sequence ID" value="SCB60385.1"/>
    <property type="molecule type" value="Genomic_DNA"/>
</dbReference>
<dbReference type="AlphaFoldDB" id="A0A1C3Y7K9"/>
<dbReference type="RefSeq" id="WP_092752711.1">
    <property type="nucleotide sequence ID" value="NZ_FMAJ01000010.1"/>
</dbReference>
<dbReference type="Proteomes" id="UP000198723">
    <property type="component" value="Unassembled WGS sequence"/>
</dbReference>
<organism evidence="1 2">
    <name type="scientific">Rhizobium aethiopicum</name>
    <dbReference type="NCBI Taxonomy" id="1138170"/>
    <lineage>
        <taxon>Bacteria</taxon>
        <taxon>Pseudomonadati</taxon>
        <taxon>Pseudomonadota</taxon>
        <taxon>Alphaproteobacteria</taxon>
        <taxon>Hyphomicrobiales</taxon>
        <taxon>Rhizobiaceae</taxon>
        <taxon>Rhizobium/Agrobacterium group</taxon>
        <taxon>Rhizobium</taxon>
    </lineage>
</organism>
<protein>
    <recommendedName>
        <fullName evidence="3">DUF982 domain-containing protein</fullName>
    </recommendedName>
</protein>
<evidence type="ECO:0000313" key="1">
    <source>
        <dbReference type="EMBL" id="SCB60385.1"/>
    </source>
</evidence>
<evidence type="ECO:0000313" key="2">
    <source>
        <dbReference type="Proteomes" id="UP000198723"/>
    </source>
</evidence>
<name>A0A1C3Y7K9_9HYPH</name>
<sequence length="87" mass="9479">MEWDISVEFDPVILVFDNPERFFSVRTAVGAANALMNEFPCDDGKEFLAAIEICLDVVNGNAKPEQLRAAIIRAADEAGVTTVAVLH</sequence>
<dbReference type="Pfam" id="PF06169">
    <property type="entry name" value="DUF982"/>
    <property type="match status" value="1"/>
</dbReference>